<gene>
    <name evidence="2" type="ORF">UFOPK1572_00821</name>
</gene>
<dbReference type="EMBL" id="CAEZTC010000092">
    <property type="protein sequence ID" value="CAB4560793.1"/>
    <property type="molecule type" value="Genomic_DNA"/>
</dbReference>
<dbReference type="Pfam" id="PF11716">
    <property type="entry name" value="MDMPI_N"/>
    <property type="match status" value="1"/>
</dbReference>
<dbReference type="NCBIfam" id="TIGR03083">
    <property type="entry name" value="maleylpyruvate isomerase family mycothiol-dependent enzyme"/>
    <property type="match status" value="1"/>
</dbReference>
<dbReference type="InterPro" id="IPR017517">
    <property type="entry name" value="Maleyloyr_isom"/>
</dbReference>
<feature type="domain" description="Mycothiol-dependent maleylpyruvate isomerase metal-binding" evidence="1">
    <location>
        <begin position="21"/>
        <end position="153"/>
    </location>
</feature>
<protein>
    <submittedName>
        <fullName evidence="2">Unannotated protein</fullName>
    </submittedName>
</protein>
<dbReference type="SUPFAM" id="SSF109854">
    <property type="entry name" value="DinB/YfiT-like putative metalloenzymes"/>
    <property type="match status" value="1"/>
</dbReference>
<accession>A0A6J6DEU6</accession>
<dbReference type="InterPro" id="IPR034660">
    <property type="entry name" value="DinB/YfiT-like"/>
</dbReference>
<reference evidence="2" key="1">
    <citation type="submission" date="2020-05" db="EMBL/GenBank/DDBJ databases">
        <authorList>
            <person name="Chiriac C."/>
            <person name="Salcher M."/>
            <person name="Ghai R."/>
            <person name="Kavagutti S V."/>
        </authorList>
    </citation>
    <scope>NUCLEOTIDE SEQUENCE</scope>
</reference>
<dbReference type="GO" id="GO:0046872">
    <property type="term" value="F:metal ion binding"/>
    <property type="evidence" value="ECO:0007669"/>
    <property type="project" value="InterPro"/>
</dbReference>
<sequence length="271" mass="30168">MFRSDMIPTHTLDALELTFNSMTSLAATFTEEQWKTPTLLPGWSVQDNYSHLIALERMLQGLPPTEHRSPEFDYIKNPFGATNEDEVDSRRHLSGVQVFEEWCDIIALRMSTLRSADAEYFAQDSMTPTGPGTIAEFLHMRVLDCWMHEQDVRRALGTPGHEQGPAAELTIDRLIRSIPIVIGKRAATPEGNSVLIVLSGPVDRHIMTTVVNGRAQLGVEGNVVATITMDSQTFVQLAGGRLSYEDVRSMITCDGDIDLATRVVTQFTMMI</sequence>
<proteinExistence type="predicted"/>
<organism evidence="2">
    <name type="scientific">freshwater metagenome</name>
    <dbReference type="NCBI Taxonomy" id="449393"/>
    <lineage>
        <taxon>unclassified sequences</taxon>
        <taxon>metagenomes</taxon>
        <taxon>ecological metagenomes</taxon>
    </lineage>
</organism>
<dbReference type="Gene3D" id="1.20.120.450">
    <property type="entry name" value="dinb family like domain"/>
    <property type="match status" value="1"/>
</dbReference>
<evidence type="ECO:0000259" key="1">
    <source>
        <dbReference type="Pfam" id="PF11716"/>
    </source>
</evidence>
<evidence type="ECO:0000313" key="2">
    <source>
        <dbReference type="EMBL" id="CAB4560793.1"/>
    </source>
</evidence>
<name>A0A6J6DEU6_9ZZZZ</name>
<dbReference type="InterPro" id="IPR024344">
    <property type="entry name" value="MDMPI_metal-binding"/>
</dbReference>
<dbReference type="AlphaFoldDB" id="A0A6J6DEU6"/>